<proteinExistence type="predicted"/>
<name>A0A101HD04_9BACT</name>
<dbReference type="EMBL" id="LGGN01000436">
    <property type="protein sequence ID" value="KUK74323.1"/>
    <property type="molecule type" value="Genomic_DNA"/>
</dbReference>
<dbReference type="AlphaFoldDB" id="A0A101HD04"/>
<evidence type="ECO:0000313" key="2">
    <source>
        <dbReference type="Proteomes" id="UP000053860"/>
    </source>
</evidence>
<dbReference type="InterPro" id="IPR013783">
    <property type="entry name" value="Ig-like_fold"/>
</dbReference>
<reference evidence="2" key="1">
    <citation type="journal article" date="2015" name="MBio">
        <title>Genome-Resolved Metagenomic Analysis Reveals Roles for Candidate Phyla and Other Microbial Community Members in Biogeochemical Transformations in Oil Reservoirs.</title>
        <authorList>
            <person name="Hu P."/>
            <person name="Tom L."/>
            <person name="Singh A."/>
            <person name="Thomas B.C."/>
            <person name="Baker B.J."/>
            <person name="Piceno Y.M."/>
            <person name="Andersen G.L."/>
            <person name="Banfield J.F."/>
        </authorList>
    </citation>
    <scope>NUCLEOTIDE SEQUENCE [LARGE SCALE GENOMIC DNA]</scope>
</reference>
<evidence type="ECO:0000313" key="1">
    <source>
        <dbReference type="EMBL" id="KUK74323.1"/>
    </source>
</evidence>
<keyword evidence="1" id="KW-0378">Hydrolase</keyword>
<dbReference type="CDD" id="cd00063">
    <property type="entry name" value="FN3"/>
    <property type="match status" value="1"/>
</dbReference>
<dbReference type="InterPro" id="IPR036116">
    <property type="entry name" value="FN3_sf"/>
</dbReference>
<dbReference type="InterPro" id="IPR003961">
    <property type="entry name" value="FN3_dom"/>
</dbReference>
<gene>
    <name evidence="1" type="ORF">XD92_1676</name>
</gene>
<sequence length="56" mass="6489">MGYVLYWGISPDKLNNSVMIYDKTTYELRALNKGVEYHFAIEAFHENGISECSEQL</sequence>
<accession>A0A101HD04</accession>
<dbReference type="SUPFAM" id="SSF49265">
    <property type="entry name" value="Fibronectin type III"/>
    <property type="match status" value="1"/>
</dbReference>
<organism evidence="1 2">
    <name type="scientific">Proteiniphilum acetatigenes</name>
    <dbReference type="NCBI Taxonomy" id="294710"/>
    <lineage>
        <taxon>Bacteria</taxon>
        <taxon>Pseudomonadati</taxon>
        <taxon>Bacteroidota</taxon>
        <taxon>Bacteroidia</taxon>
        <taxon>Bacteroidales</taxon>
        <taxon>Dysgonomonadaceae</taxon>
        <taxon>Proteiniphilum</taxon>
    </lineage>
</organism>
<comment type="caution">
    <text evidence="1">The sequence shown here is derived from an EMBL/GenBank/DDBJ whole genome shotgun (WGS) entry which is preliminary data.</text>
</comment>
<dbReference type="Proteomes" id="UP000053860">
    <property type="component" value="Unassembled WGS sequence"/>
</dbReference>
<dbReference type="Gene3D" id="2.60.40.10">
    <property type="entry name" value="Immunoglobulins"/>
    <property type="match status" value="1"/>
</dbReference>
<protein>
    <submittedName>
        <fullName evidence="1">Glycoside hydrolase family protein</fullName>
    </submittedName>
</protein>
<dbReference type="GO" id="GO:0016787">
    <property type="term" value="F:hydrolase activity"/>
    <property type="evidence" value="ECO:0007669"/>
    <property type="project" value="UniProtKB-KW"/>
</dbReference>